<feature type="compositionally biased region" description="Basic residues" evidence="1">
    <location>
        <begin position="102"/>
        <end position="113"/>
    </location>
</feature>
<keyword evidence="3" id="KW-1185">Reference proteome</keyword>
<dbReference type="Proteomes" id="UP001209878">
    <property type="component" value="Unassembled WGS sequence"/>
</dbReference>
<evidence type="ECO:0008006" key="4">
    <source>
        <dbReference type="Google" id="ProtNLM"/>
    </source>
</evidence>
<dbReference type="PANTHER" id="PTHR13422:SF12">
    <property type="entry name" value="SIN3-HDAC COMPLEX-ASSOCIATED FACTOR"/>
    <property type="match status" value="1"/>
</dbReference>
<sequence>MFSFHKPKIYRSLKGCCICRAKSSSSRFTDSKRYENDFEKCFRIHELRAGEICNACVLLVKRWKKLPAGSNRNWQHVVDARAGPGTKSITKMKMKQKEEKKAKKKHKHHRAIHPSKPPQSPSGLSDDIVMDDEYYSDDHTSNLDHGYLSNSDGSDDDVTGQTIRQMRKKQTKPTQRRRAASPISSFLDLTYWKKKTVCCGVIFTGINGEVLVDTSLLRPCGPCKQRTAYGGVTCQQNSDAPSDSSTSTDCLDPAKLSSTATEHMTSLPPPPPQDPSLMALSSSDSDDTNSDSASIVADALDLSLPSHKDSMLLDSATTQCILMEV</sequence>
<name>A0AAD9KH49_RIDPI</name>
<accession>A0AAD9KH49</accession>
<feature type="region of interest" description="Disordered" evidence="1">
    <location>
        <begin position="233"/>
        <end position="292"/>
    </location>
</feature>
<organism evidence="2 3">
    <name type="scientific">Ridgeia piscesae</name>
    <name type="common">Tubeworm</name>
    <dbReference type="NCBI Taxonomy" id="27915"/>
    <lineage>
        <taxon>Eukaryota</taxon>
        <taxon>Metazoa</taxon>
        <taxon>Spiralia</taxon>
        <taxon>Lophotrochozoa</taxon>
        <taxon>Annelida</taxon>
        <taxon>Polychaeta</taxon>
        <taxon>Sedentaria</taxon>
        <taxon>Canalipalpata</taxon>
        <taxon>Sabellida</taxon>
        <taxon>Siboglinidae</taxon>
        <taxon>Ridgeia</taxon>
    </lineage>
</organism>
<comment type="caution">
    <text evidence="2">The sequence shown here is derived from an EMBL/GenBank/DDBJ whole genome shotgun (WGS) entry which is preliminary data.</text>
</comment>
<dbReference type="GO" id="GO:0070822">
    <property type="term" value="C:Sin3-type complex"/>
    <property type="evidence" value="ECO:0007669"/>
    <property type="project" value="TreeGrafter"/>
</dbReference>
<dbReference type="AlphaFoldDB" id="A0AAD9KH49"/>
<reference evidence="2" key="1">
    <citation type="journal article" date="2023" name="Mol. Biol. Evol.">
        <title>Third-Generation Sequencing Reveals the Adaptive Role of the Epigenome in Three Deep-Sea Polychaetes.</title>
        <authorList>
            <person name="Perez M."/>
            <person name="Aroh O."/>
            <person name="Sun Y."/>
            <person name="Lan Y."/>
            <person name="Juniper S.K."/>
            <person name="Young C.R."/>
            <person name="Angers B."/>
            <person name="Qian P.Y."/>
        </authorList>
    </citation>
    <scope>NUCLEOTIDE SEQUENCE</scope>
    <source>
        <strain evidence="2">R07B-5</strain>
    </source>
</reference>
<dbReference type="EMBL" id="JAODUO010001109">
    <property type="protein sequence ID" value="KAK2171047.1"/>
    <property type="molecule type" value="Genomic_DNA"/>
</dbReference>
<evidence type="ECO:0000256" key="1">
    <source>
        <dbReference type="SAM" id="MobiDB-lite"/>
    </source>
</evidence>
<protein>
    <recommendedName>
        <fullName evidence="4">Protein FAM60A</fullName>
    </recommendedName>
</protein>
<dbReference type="PANTHER" id="PTHR13422">
    <property type="entry name" value="SIN3-HDAC COMPLEX-ASSOCIATED FACTOR"/>
    <property type="match status" value="1"/>
</dbReference>
<dbReference type="InterPro" id="IPR026065">
    <property type="entry name" value="FAM60A"/>
</dbReference>
<evidence type="ECO:0000313" key="2">
    <source>
        <dbReference type="EMBL" id="KAK2171047.1"/>
    </source>
</evidence>
<proteinExistence type="predicted"/>
<dbReference type="Pfam" id="PF15396">
    <property type="entry name" value="FAM60A"/>
    <property type="match status" value="1"/>
</dbReference>
<feature type="region of interest" description="Disordered" evidence="1">
    <location>
        <begin position="80"/>
        <end position="159"/>
    </location>
</feature>
<dbReference type="GO" id="GO:0030336">
    <property type="term" value="P:negative regulation of cell migration"/>
    <property type="evidence" value="ECO:0007669"/>
    <property type="project" value="TreeGrafter"/>
</dbReference>
<evidence type="ECO:0000313" key="3">
    <source>
        <dbReference type="Proteomes" id="UP001209878"/>
    </source>
</evidence>
<gene>
    <name evidence="2" type="ORF">NP493_1108g00001</name>
</gene>